<evidence type="ECO:0000256" key="1">
    <source>
        <dbReference type="ARBA" id="ARBA00010062"/>
    </source>
</evidence>
<dbReference type="InterPro" id="IPR000709">
    <property type="entry name" value="Leu_Ile_Val-bd"/>
</dbReference>
<comment type="similarity">
    <text evidence="1">Belongs to the leucine-binding protein family.</text>
</comment>
<dbReference type="PRINTS" id="PR00337">
    <property type="entry name" value="LEUILEVALBP"/>
</dbReference>
<comment type="caution">
    <text evidence="7">The sequence shown here is derived from an EMBL/GenBank/DDBJ whole genome shotgun (WGS) entry which is preliminary data.</text>
</comment>
<evidence type="ECO:0000256" key="4">
    <source>
        <dbReference type="ARBA" id="ARBA00022970"/>
    </source>
</evidence>
<dbReference type="EMBL" id="BJXB01000012">
    <property type="protein sequence ID" value="GEM47163.1"/>
    <property type="molecule type" value="Genomic_DNA"/>
</dbReference>
<dbReference type="InterPro" id="IPR051010">
    <property type="entry name" value="BCAA_transport"/>
</dbReference>
<keyword evidence="4" id="KW-0029">Amino-acid transport</keyword>
<evidence type="ECO:0000313" key="8">
    <source>
        <dbReference type="Proteomes" id="UP000321306"/>
    </source>
</evidence>
<dbReference type="SUPFAM" id="SSF53822">
    <property type="entry name" value="Periplasmic binding protein-like I"/>
    <property type="match status" value="1"/>
</dbReference>
<keyword evidence="2" id="KW-0813">Transport</keyword>
<organism evidence="7 8">
    <name type="scientific">Deinococcus cellulosilyticus (strain DSM 18568 / NBRC 106333 / KACC 11606 / 5516J-15)</name>
    <dbReference type="NCBI Taxonomy" id="1223518"/>
    <lineage>
        <taxon>Bacteria</taxon>
        <taxon>Thermotogati</taxon>
        <taxon>Deinococcota</taxon>
        <taxon>Deinococci</taxon>
        <taxon>Deinococcales</taxon>
        <taxon>Deinococcaceae</taxon>
        <taxon>Deinococcus</taxon>
    </lineage>
</organism>
<feature type="domain" description="Leucine-binding protein" evidence="6">
    <location>
        <begin position="19"/>
        <end position="346"/>
    </location>
</feature>
<evidence type="ECO:0000259" key="6">
    <source>
        <dbReference type="Pfam" id="PF13458"/>
    </source>
</evidence>
<dbReference type="PANTHER" id="PTHR30483">
    <property type="entry name" value="LEUCINE-SPECIFIC-BINDING PROTEIN"/>
    <property type="match status" value="1"/>
</dbReference>
<evidence type="ECO:0000256" key="3">
    <source>
        <dbReference type="ARBA" id="ARBA00022729"/>
    </source>
</evidence>
<dbReference type="InterPro" id="IPR028081">
    <property type="entry name" value="Leu-bd"/>
</dbReference>
<dbReference type="GO" id="GO:0006865">
    <property type="term" value="P:amino acid transport"/>
    <property type="evidence" value="ECO:0007669"/>
    <property type="project" value="UniProtKB-KW"/>
</dbReference>
<dbReference type="InterPro" id="IPR028082">
    <property type="entry name" value="Peripla_BP_I"/>
</dbReference>
<dbReference type="PANTHER" id="PTHR30483:SF37">
    <property type="entry name" value="ABC TRANSPORTER SUBSTRATE-BINDING PROTEIN"/>
    <property type="match status" value="1"/>
</dbReference>
<gene>
    <name evidence="7" type="ORF">DC3_27980</name>
</gene>
<dbReference type="Pfam" id="PF13458">
    <property type="entry name" value="Peripla_BP_6"/>
    <property type="match status" value="1"/>
</dbReference>
<dbReference type="Proteomes" id="UP000321306">
    <property type="component" value="Unassembled WGS sequence"/>
</dbReference>
<proteinExistence type="inferred from homology"/>
<evidence type="ECO:0000256" key="2">
    <source>
        <dbReference type="ARBA" id="ARBA00022448"/>
    </source>
</evidence>
<evidence type="ECO:0000313" key="7">
    <source>
        <dbReference type="EMBL" id="GEM47163.1"/>
    </source>
</evidence>
<feature type="signal peptide" evidence="5">
    <location>
        <begin position="1"/>
        <end position="18"/>
    </location>
</feature>
<dbReference type="CDD" id="cd06338">
    <property type="entry name" value="PBP1_ABC_ligand_binding-like"/>
    <property type="match status" value="1"/>
</dbReference>
<keyword evidence="8" id="KW-1185">Reference proteome</keyword>
<dbReference type="Gene3D" id="3.40.50.2300">
    <property type="match status" value="2"/>
</dbReference>
<sequence length="387" mass="42046">MKKIAMLTLLTLVSSASAVKVGALIPLSGASSVSGQAQKNGLLLAVDEINKAGGVLGQPIELIIEDDQSNPAKAVPAFTKLVTVDRVDFMVGGLGSSTTLAITGAAKQYNTFMAWSGAASPLVEDAMKDYPYFFHYHPWAYYNFEAILAFFKNLKGNKKAKNIAIAYEDGPFGSTGLQDTVAAFKKAGFNVVLTEAFKAGSGNFAPLINKAKTQKVDIFYWIGYDVDALPLVQQMKESNLDVGLVYGAPPSWPIGFEKNKLSQGVASLTMWTPELPSTASKNFVKAYKAKYGSITDEYFAPLAYLNLKTLAEAINKAGSTNKDKVAEVMAKTTFDTPLGKLSFTPSQKIKYQGFKGSNWVTFQFRDEKRIPIFPLKVAKKTVLYPMP</sequence>
<feature type="chain" id="PRO_5022083616" evidence="5">
    <location>
        <begin position="19"/>
        <end position="387"/>
    </location>
</feature>
<protein>
    <submittedName>
        <fullName evidence="7">Branched-chain amino acid ABC transporter substrate-binding protein</fullName>
    </submittedName>
</protein>
<accession>A0A511N2T9</accession>
<name>A0A511N2T9_DEIC1</name>
<reference evidence="7 8" key="1">
    <citation type="submission" date="2019-07" db="EMBL/GenBank/DDBJ databases">
        <title>Whole genome shotgun sequence of Deinococcus cellulosilyticus NBRC 106333.</title>
        <authorList>
            <person name="Hosoyama A."/>
            <person name="Uohara A."/>
            <person name="Ohji S."/>
            <person name="Ichikawa N."/>
        </authorList>
    </citation>
    <scope>NUCLEOTIDE SEQUENCE [LARGE SCALE GENOMIC DNA]</scope>
    <source>
        <strain evidence="7 8">NBRC 106333</strain>
    </source>
</reference>
<keyword evidence="3 5" id="KW-0732">Signal</keyword>
<evidence type="ECO:0000256" key="5">
    <source>
        <dbReference type="SAM" id="SignalP"/>
    </source>
</evidence>
<dbReference type="RefSeq" id="WP_146885206.1">
    <property type="nucleotide sequence ID" value="NZ_BJXB01000012.1"/>
</dbReference>
<dbReference type="OrthoDB" id="9783240at2"/>
<dbReference type="AlphaFoldDB" id="A0A511N2T9"/>